<proteinExistence type="predicted"/>
<protein>
    <submittedName>
        <fullName evidence="1">Uncharacterized protein</fullName>
    </submittedName>
</protein>
<name>A0A6A1W771_9ROSI</name>
<keyword evidence="2" id="KW-1185">Reference proteome</keyword>
<evidence type="ECO:0000313" key="2">
    <source>
        <dbReference type="Proteomes" id="UP000516437"/>
    </source>
</evidence>
<organism evidence="1 2">
    <name type="scientific">Morella rubra</name>
    <name type="common">Chinese bayberry</name>
    <dbReference type="NCBI Taxonomy" id="262757"/>
    <lineage>
        <taxon>Eukaryota</taxon>
        <taxon>Viridiplantae</taxon>
        <taxon>Streptophyta</taxon>
        <taxon>Embryophyta</taxon>
        <taxon>Tracheophyta</taxon>
        <taxon>Spermatophyta</taxon>
        <taxon>Magnoliopsida</taxon>
        <taxon>eudicotyledons</taxon>
        <taxon>Gunneridae</taxon>
        <taxon>Pentapetalae</taxon>
        <taxon>rosids</taxon>
        <taxon>fabids</taxon>
        <taxon>Fagales</taxon>
        <taxon>Myricaceae</taxon>
        <taxon>Morella</taxon>
    </lineage>
</organism>
<dbReference type="AlphaFoldDB" id="A0A6A1W771"/>
<reference evidence="1 2" key="1">
    <citation type="journal article" date="2019" name="Plant Biotechnol. J.">
        <title>The red bayberry genome and genetic basis of sex determination.</title>
        <authorList>
            <person name="Jia H.M."/>
            <person name="Jia H.J."/>
            <person name="Cai Q.L."/>
            <person name="Wang Y."/>
            <person name="Zhao H.B."/>
            <person name="Yang W.F."/>
            <person name="Wang G.Y."/>
            <person name="Li Y.H."/>
            <person name="Zhan D.L."/>
            <person name="Shen Y.T."/>
            <person name="Niu Q.F."/>
            <person name="Chang L."/>
            <person name="Qiu J."/>
            <person name="Zhao L."/>
            <person name="Xie H.B."/>
            <person name="Fu W.Y."/>
            <person name="Jin J."/>
            <person name="Li X.W."/>
            <person name="Jiao Y."/>
            <person name="Zhou C.C."/>
            <person name="Tu T."/>
            <person name="Chai C.Y."/>
            <person name="Gao J.L."/>
            <person name="Fan L.J."/>
            <person name="van de Weg E."/>
            <person name="Wang J.Y."/>
            <person name="Gao Z.S."/>
        </authorList>
    </citation>
    <scope>NUCLEOTIDE SEQUENCE [LARGE SCALE GENOMIC DNA]</scope>
    <source>
        <tissue evidence="1">Leaves</tissue>
    </source>
</reference>
<gene>
    <name evidence="1" type="ORF">CJ030_MR3G012334</name>
</gene>
<dbReference type="EMBL" id="RXIC02000021">
    <property type="protein sequence ID" value="KAB1219538.1"/>
    <property type="molecule type" value="Genomic_DNA"/>
</dbReference>
<accession>A0A6A1W771</accession>
<evidence type="ECO:0000313" key="1">
    <source>
        <dbReference type="EMBL" id="KAB1219538.1"/>
    </source>
</evidence>
<comment type="caution">
    <text evidence="1">The sequence shown here is derived from an EMBL/GenBank/DDBJ whole genome shotgun (WGS) entry which is preliminary data.</text>
</comment>
<dbReference type="Proteomes" id="UP000516437">
    <property type="component" value="Chromosome 3"/>
</dbReference>
<sequence length="66" mass="7794">MDNLNRGRQYNFSEIIVNQTYIDIAVQYCSQRKYRKIRRVPETDETGCRSKKLRLPLGSCSTSKTY</sequence>